<evidence type="ECO:0000313" key="4">
    <source>
        <dbReference type="Proteomes" id="UP000053424"/>
    </source>
</evidence>
<gene>
    <name evidence="3" type="ORF">M413DRAFT_145963</name>
</gene>
<feature type="transmembrane region" description="Helical" evidence="1">
    <location>
        <begin position="60"/>
        <end position="81"/>
    </location>
</feature>
<organism evidence="3 4">
    <name type="scientific">Hebeloma cylindrosporum</name>
    <dbReference type="NCBI Taxonomy" id="76867"/>
    <lineage>
        <taxon>Eukaryota</taxon>
        <taxon>Fungi</taxon>
        <taxon>Dikarya</taxon>
        <taxon>Basidiomycota</taxon>
        <taxon>Agaricomycotina</taxon>
        <taxon>Agaricomycetes</taxon>
        <taxon>Agaricomycetidae</taxon>
        <taxon>Agaricales</taxon>
        <taxon>Agaricineae</taxon>
        <taxon>Hymenogastraceae</taxon>
        <taxon>Hebeloma</taxon>
    </lineage>
</organism>
<feature type="transmembrane region" description="Helical" evidence="1">
    <location>
        <begin position="158"/>
        <end position="177"/>
    </location>
</feature>
<dbReference type="Proteomes" id="UP000053424">
    <property type="component" value="Unassembled WGS sequence"/>
</dbReference>
<dbReference type="AlphaFoldDB" id="A0A0C3CCF6"/>
<name>A0A0C3CCF6_HEBCY</name>
<keyword evidence="1" id="KW-0472">Membrane</keyword>
<evidence type="ECO:0000313" key="3">
    <source>
        <dbReference type="EMBL" id="KIM41296.1"/>
    </source>
</evidence>
<dbReference type="HOGENOM" id="CLU_1354757_0_0_1"/>
<dbReference type="EMBL" id="KN831780">
    <property type="protein sequence ID" value="KIM41296.1"/>
    <property type="molecule type" value="Genomic_DNA"/>
</dbReference>
<sequence>MSSPGGPPTIPHDVQVRQKQGQATMIWAIGAFCIFGWEWLLCLPQEYERIWKRPINSSSLLYLANRYFGLLQFCFVISLVVDVWSPTSCKHMFYWEPVGALISTVLSQMVLGGRVYAIYSQNRTVGFILGLTLIVEIVIGGIAISTTSAPPASGPPGMRPPCGAVMGPFGWLIAFWVRPTRQQTYIEAPFADVRWLDNPVVL</sequence>
<reference evidence="3 4" key="1">
    <citation type="submission" date="2014-04" db="EMBL/GenBank/DDBJ databases">
        <authorList>
            <consortium name="DOE Joint Genome Institute"/>
            <person name="Kuo A."/>
            <person name="Gay G."/>
            <person name="Dore J."/>
            <person name="Kohler A."/>
            <person name="Nagy L.G."/>
            <person name="Floudas D."/>
            <person name="Copeland A."/>
            <person name="Barry K.W."/>
            <person name="Cichocki N."/>
            <person name="Veneault-Fourrey C."/>
            <person name="LaButti K."/>
            <person name="Lindquist E.A."/>
            <person name="Lipzen A."/>
            <person name="Lundell T."/>
            <person name="Morin E."/>
            <person name="Murat C."/>
            <person name="Sun H."/>
            <person name="Tunlid A."/>
            <person name="Henrissat B."/>
            <person name="Grigoriev I.V."/>
            <person name="Hibbett D.S."/>
            <person name="Martin F."/>
            <person name="Nordberg H.P."/>
            <person name="Cantor M.N."/>
            <person name="Hua S.X."/>
        </authorList>
    </citation>
    <scope>NUCLEOTIDE SEQUENCE [LARGE SCALE GENOMIC DNA]</scope>
    <source>
        <strain evidence="4">h7</strain>
    </source>
</reference>
<proteinExistence type="predicted"/>
<keyword evidence="4" id="KW-1185">Reference proteome</keyword>
<dbReference type="Pfam" id="PF20151">
    <property type="entry name" value="DUF6533"/>
    <property type="match status" value="1"/>
</dbReference>
<dbReference type="InterPro" id="IPR045340">
    <property type="entry name" value="DUF6533"/>
</dbReference>
<keyword evidence="1" id="KW-1133">Transmembrane helix</keyword>
<feature type="transmembrane region" description="Helical" evidence="1">
    <location>
        <begin position="93"/>
        <end position="113"/>
    </location>
</feature>
<feature type="transmembrane region" description="Helical" evidence="1">
    <location>
        <begin position="125"/>
        <end position="146"/>
    </location>
</feature>
<evidence type="ECO:0000256" key="1">
    <source>
        <dbReference type="SAM" id="Phobius"/>
    </source>
</evidence>
<protein>
    <recommendedName>
        <fullName evidence="2">DUF6533 domain-containing protein</fullName>
    </recommendedName>
</protein>
<feature type="domain" description="DUF6533" evidence="2">
    <location>
        <begin position="29"/>
        <end position="71"/>
    </location>
</feature>
<feature type="transmembrane region" description="Helical" evidence="1">
    <location>
        <begin position="20"/>
        <end position="40"/>
    </location>
</feature>
<keyword evidence="1" id="KW-0812">Transmembrane</keyword>
<reference evidence="4" key="2">
    <citation type="submission" date="2015-01" db="EMBL/GenBank/DDBJ databases">
        <title>Evolutionary Origins and Diversification of the Mycorrhizal Mutualists.</title>
        <authorList>
            <consortium name="DOE Joint Genome Institute"/>
            <consortium name="Mycorrhizal Genomics Consortium"/>
            <person name="Kohler A."/>
            <person name="Kuo A."/>
            <person name="Nagy L.G."/>
            <person name="Floudas D."/>
            <person name="Copeland A."/>
            <person name="Barry K.W."/>
            <person name="Cichocki N."/>
            <person name="Veneault-Fourrey C."/>
            <person name="LaButti K."/>
            <person name="Lindquist E.A."/>
            <person name="Lipzen A."/>
            <person name="Lundell T."/>
            <person name="Morin E."/>
            <person name="Murat C."/>
            <person name="Riley R."/>
            <person name="Ohm R."/>
            <person name="Sun H."/>
            <person name="Tunlid A."/>
            <person name="Henrissat B."/>
            <person name="Grigoriev I.V."/>
            <person name="Hibbett D.S."/>
            <person name="Martin F."/>
        </authorList>
    </citation>
    <scope>NUCLEOTIDE SEQUENCE [LARGE SCALE GENOMIC DNA]</scope>
    <source>
        <strain evidence="4">h7</strain>
    </source>
</reference>
<accession>A0A0C3CCF6</accession>
<dbReference type="OrthoDB" id="3353364at2759"/>
<evidence type="ECO:0000259" key="2">
    <source>
        <dbReference type="Pfam" id="PF20151"/>
    </source>
</evidence>